<evidence type="ECO:0000313" key="5">
    <source>
        <dbReference type="EMBL" id="KAK7308988.1"/>
    </source>
</evidence>
<feature type="disulfide bond" evidence="3">
    <location>
        <begin position="33"/>
        <end position="224"/>
    </location>
</feature>
<protein>
    <recommendedName>
        <fullName evidence="7">Thaumatin-like protein</fullName>
    </recommendedName>
</protein>
<organism evidence="5 6">
    <name type="scientific">Clitoria ternatea</name>
    <name type="common">Butterfly pea</name>
    <dbReference type="NCBI Taxonomy" id="43366"/>
    <lineage>
        <taxon>Eukaryota</taxon>
        <taxon>Viridiplantae</taxon>
        <taxon>Streptophyta</taxon>
        <taxon>Embryophyta</taxon>
        <taxon>Tracheophyta</taxon>
        <taxon>Spermatophyta</taxon>
        <taxon>Magnoliopsida</taxon>
        <taxon>eudicotyledons</taxon>
        <taxon>Gunneridae</taxon>
        <taxon>Pentapetalae</taxon>
        <taxon>rosids</taxon>
        <taxon>fabids</taxon>
        <taxon>Fabales</taxon>
        <taxon>Fabaceae</taxon>
        <taxon>Papilionoideae</taxon>
        <taxon>50 kb inversion clade</taxon>
        <taxon>NPAAA clade</taxon>
        <taxon>indigoferoid/millettioid clade</taxon>
        <taxon>Phaseoleae</taxon>
        <taxon>Clitoria</taxon>
    </lineage>
</organism>
<dbReference type="Pfam" id="PF00314">
    <property type="entry name" value="Thaumatin"/>
    <property type="match status" value="1"/>
</dbReference>
<sequence>MARVMKNISIFLLIAVSCTVTAQAATFNITNSCNHTVWAAALPGGGVRLNSGESWSINVTNGTTGGRIWGRTNCTFDSNGLGKCQTGDCNGTLACKSYGTPPNTLVEFALNQYNNLDFYDISVVDGFNIGVQLTPTYNCSTVKCDADINGECPTQLKVPGGCNSPCAVFNTTQYCCSSGVERCSPTDYSRFFKSRCPAAYSYPMDDATSTFTCVGGSNYNVVFCP</sequence>
<feature type="disulfide bond" evidence="3">
    <location>
        <begin position="144"/>
        <end position="196"/>
    </location>
</feature>
<evidence type="ECO:0000313" key="6">
    <source>
        <dbReference type="Proteomes" id="UP001359559"/>
    </source>
</evidence>
<dbReference type="EMBL" id="JAYKXN010000002">
    <property type="protein sequence ID" value="KAK7308988.1"/>
    <property type="molecule type" value="Genomic_DNA"/>
</dbReference>
<feature type="disulfide bond" evidence="3">
    <location>
        <begin position="89"/>
        <end position="95"/>
    </location>
</feature>
<proteinExistence type="inferred from homology"/>
<dbReference type="SMART" id="SM00205">
    <property type="entry name" value="THN"/>
    <property type="match status" value="1"/>
</dbReference>
<comment type="caution">
    <text evidence="5">The sequence shown here is derived from an EMBL/GenBank/DDBJ whole genome shotgun (WGS) entry which is preliminary data.</text>
</comment>
<keyword evidence="6" id="KW-1185">Reference proteome</keyword>
<dbReference type="Proteomes" id="UP001359559">
    <property type="component" value="Unassembled WGS sequence"/>
</dbReference>
<evidence type="ECO:0000256" key="4">
    <source>
        <dbReference type="SAM" id="SignalP"/>
    </source>
</evidence>
<feature type="disulfide bond" evidence="3">
    <location>
        <begin position="74"/>
        <end position="84"/>
    </location>
</feature>
<feature type="disulfide bond" evidence="3">
    <location>
        <begin position="166"/>
        <end position="175"/>
    </location>
</feature>
<dbReference type="PRINTS" id="PR00347">
    <property type="entry name" value="THAUMATIN"/>
</dbReference>
<dbReference type="PIRSF" id="PIRSF002703">
    <property type="entry name" value="Thaumatin"/>
    <property type="match status" value="1"/>
</dbReference>
<keyword evidence="4" id="KW-0732">Signal</keyword>
<feature type="chain" id="PRO_5042959019" description="Thaumatin-like protein" evidence="4">
    <location>
        <begin position="25"/>
        <end position="225"/>
    </location>
</feature>
<evidence type="ECO:0000256" key="3">
    <source>
        <dbReference type="PIRSR" id="PIRSR002703-1"/>
    </source>
</evidence>
<dbReference type="PROSITE" id="PS51257">
    <property type="entry name" value="PROKAR_LIPOPROTEIN"/>
    <property type="match status" value="1"/>
</dbReference>
<dbReference type="InterPro" id="IPR037176">
    <property type="entry name" value="Osmotin/thaumatin-like_sf"/>
</dbReference>
<reference evidence="5 6" key="1">
    <citation type="submission" date="2024-01" db="EMBL/GenBank/DDBJ databases">
        <title>The genomes of 5 underutilized Papilionoideae crops provide insights into root nodulation and disease resistance.</title>
        <authorList>
            <person name="Yuan L."/>
        </authorList>
    </citation>
    <scope>NUCLEOTIDE SEQUENCE [LARGE SCALE GENOMIC DNA]</scope>
    <source>
        <strain evidence="5">LY-2023</strain>
        <tissue evidence="5">Leaf</tissue>
    </source>
</reference>
<dbReference type="InterPro" id="IPR017949">
    <property type="entry name" value="Thaumatin_CS"/>
</dbReference>
<keyword evidence="2 3" id="KW-1015">Disulfide bond</keyword>
<dbReference type="SUPFAM" id="SSF49870">
    <property type="entry name" value="Osmotin, thaumatin-like protein"/>
    <property type="match status" value="1"/>
</dbReference>
<feature type="disulfide bond" evidence="3">
    <location>
        <begin position="152"/>
        <end position="162"/>
    </location>
</feature>
<dbReference type="PROSITE" id="PS00316">
    <property type="entry name" value="THAUMATIN_1"/>
    <property type="match status" value="1"/>
</dbReference>
<dbReference type="AlphaFoldDB" id="A0AAN9PTM0"/>
<gene>
    <name evidence="5" type="ORF">RJT34_05373</name>
</gene>
<dbReference type="InterPro" id="IPR001938">
    <property type="entry name" value="Thaumatin"/>
</dbReference>
<evidence type="ECO:0000256" key="2">
    <source>
        <dbReference type="ARBA" id="ARBA00023157"/>
    </source>
</evidence>
<dbReference type="Gene3D" id="2.60.110.10">
    <property type="entry name" value="Thaumatin"/>
    <property type="match status" value="1"/>
</dbReference>
<evidence type="ECO:0000256" key="1">
    <source>
        <dbReference type="ARBA" id="ARBA00010607"/>
    </source>
</evidence>
<name>A0AAN9PTM0_CLITE</name>
<feature type="signal peptide" evidence="4">
    <location>
        <begin position="1"/>
        <end position="24"/>
    </location>
</feature>
<feature type="disulfide bond" evidence="3">
    <location>
        <begin position="176"/>
        <end position="183"/>
    </location>
</feature>
<feature type="disulfide bond" evidence="3">
    <location>
        <begin position="139"/>
        <end position="213"/>
    </location>
</feature>
<accession>A0AAN9PTM0</accession>
<dbReference type="PROSITE" id="PS51367">
    <property type="entry name" value="THAUMATIN_2"/>
    <property type="match status" value="1"/>
</dbReference>
<dbReference type="FunFam" id="2.60.110.10:FF:000003">
    <property type="entry name" value="Thaumatin I"/>
    <property type="match status" value="1"/>
</dbReference>
<dbReference type="PANTHER" id="PTHR31048">
    <property type="entry name" value="OS03G0233200 PROTEIN"/>
    <property type="match status" value="1"/>
</dbReference>
<comment type="similarity">
    <text evidence="1">Belongs to the thaumatin family.</text>
</comment>
<evidence type="ECO:0008006" key="7">
    <source>
        <dbReference type="Google" id="ProtNLM"/>
    </source>
</evidence>